<feature type="region of interest" description="Disordered" evidence="1">
    <location>
        <begin position="209"/>
        <end position="239"/>
    </location>
</feature>
<dbReference type="EMBL" id="CAUYUJ010015886">
    <property type="protein sequence ID" value="CAK0859283.1"/>
    <property type="molecule type" value="Genomic_DNA"/>
</dbReference>
<keyword evidence="3" id="KW-1185">Reference proteome</keyword>
<accession>A0ABN9UK66</accession>
<gene>
    <name evidence="2" type="ORF">PCOR1329_LOCUS48702</name>
</gene>
<evidence type="ECO:0000313" key="2">
    <source>
        <dbReference type="EMBL" id="CAK0859283.1"/>
    </source>
</evidence>
<comment type="caution">
    <text evidence="2">The sequence shown here is derived from an EMBL/GenBank/DDBJ whole genome shotgun (WGS) entry which is preliminary data.</text>
</comment>
<reference evidence="2" key="1">
    <citation type="submission" date="2023-10" db="EMBL/GenBank/DDBJ databases">
        <authorList>
            <person name="Chen Y."/>
            <person name="Shah S."/>
            <person name="Dougan E. K."/>
            <person name="Thang M."/>
            <person name="Chan C."/>
        </authorList>
    </citation>
    <scope>NUCLEOTIDE SEQUENCE [LARGE SCALE GENOMIC DNA]</scope>
</reference>
<proteinExistence type="predicted"/>
<name>A0ABN9UK66_9DINO</name>
<sequence length="239" mass="25246">MGAAPRGRSRSRSRSRAAAGCPGPPRSPAGEGDAKALLHSLAQQSFDHRDFANPKAETCWLSCLFQALWHSVAFHAAFEAFLAPARCAAGGAGSLLEALQQTWASYKQEAGADGGEAAGERRLVPPQKLAEAFGEGYGDMSDALSAILQELSRSQDTGARAVSDILAVVPVPTEADDLPTPGLAWRQLEQWQATAAPLVAVDLSFDRLPPDDSEKLAPGGQRQGLDARNSGGKKTHRHN</sequence>
<organism evidence="2 3">
    <name type="scientific">Prorocentrum cordatum</name>
    <dbReference type="NCBI Taxonomy" id="2364126"/>
    <lineage>
        <taxon>Eukaryota</taxon>
        <taxon>Sar</taxon>
        <taxon>Alveolata</taxon>
        <taxon>Dinophyceae</taxon>
        <taxon>Prorocentrales</taxon>
        <taxon>Prorocentraceae</taxon>
        <taxon>Prorocentrum</taxon>
    </lineage>
</organism>
<feature type="region of interest" description="Disordered" evidence="1">
    <location>
        <begin position="1"/>
        <end position="33"/>
    </location>
</feature>
<evidence type="ECO:0000256" key="1">
    <source>
        <dbReference type="SAM" id="MobiDB-lite"/>
    </source>
</evidence>
<evidence type="ECO:0000313" key="3">
    <source>
        <dbReference type="Proteomes" id="UP001189429"/>
    </source>
</evidence>
<protein>
    <submittedName>
        <fullName evidence="2">Uncharacterized protein</fullName>
    </submittedName>
</protein>
<dbReference type="Proteomes" id="UP001189429">
    <property type="component" value="Unassembled WGS sequence"/>
</dbReference>